<dbReference type="AlphaFoldDB" id="A0A8X6VLB6"/>
<reference evidence="2" key="1">
    <citation type="submission" date="2020-08" db="EMBL/GenBank/DDBJ databases">
        <title>Multicomponent nature underlies the extraordinary mechanical properties of spider dragline silk.</title>
        <authorList>
            <person name="Kono N."/>
            <person name="Nakamura H."/>
            <person name="Mori M."/>
            <person name="Yoshida Y."/>
            <person name="Ohtoshi R."/>
            <person name="Malay A.D."/>
            <person name="Moran D.A.P."/>
            <person name="Tomita M."/>
            <person name="Numata K."/>
            <person name="Arakawa K."/>
        </authorList>
    </citation>
    <scope>NUCLEOTIDE SEQUENCE</scope>
</reference>
<protein>
    <submittedName>
        <fullName evidence="2">Integrase catalytic domain-containing protein</fullName>
    </submittedName>
</protein>
<feature type="region of interest" description="Disordered" evidence="1">
    <location>
        <begin position="887"/>
        <end position="908"/>
    </location>
</feature>
<dbReference type="InterPro" id="IPR043502">
    <property type="entry name" value="DNA/RNA_pol_sf"/>
</dbReference>
<dbReference type="Proteomes" id="UP000887159">
    <property type="component" value="Unassembled WGS sequence"/>
</dbReference>
<accession>A0A8X6VLB6</accession>
<name>A0A8X6VLB6_TRICX</name>
<dbReference type="SUPFAM" id="SSF56672">
    <property type="entry name" value="DNA/RNA polymerases"/>
    <property type="match status" value="1"/>
</dbReference>
<evidence type="ECO:0000313" key="2">
    <source>
        <dbReference type="EMBL" id="GFY10445.1"/>
    </source>
</evidence>
<dbReference type="PANTHER" id="PTHR47331">
    <property type="entry name" value="PHD-TYPE DOMAIN-CONTAINING PROTEIN"/>
    <property type="match status" value="1"/>
</dbReference>
<keyword evidence="3" id="KW-1185">Reference proteome</keyword>
<evidence type="ECO:0000256" key="1">
    <source>
        <dbReference type="SAM" id="MobiDB-lite"/>
    </source>
</evidence>
<organism evidence="2 3">
    <name type="scientific">Trichonephila clavipes</name>
    <name type="common">Golden silk orbweaver</name>
    <name type="synonym">Nephila clavipes</name>
    <dbReference type="NCBI Taxonomy" id="2585209"/>
    <lineage>
        <taxon>Eukaryota</taxon>
        <taxon>Metazoa</taxon>
        <taxon>Ecdysozoa</taxon>
        <taxon>Arthropoda</taxon>
        <taxon>Chelicerata</taxon>
        <taxon>Arachnida</taxon>
        <taxon>Araneae</taxon>
        <taxon>Araneomorphae</taxon>
        <taxon>Entelegynae</taxon>
        <taxon>Araneoidea</taxon>
        <taxon>Nephilidae</taxon>
        <taxon>Trichonephila</taxon>
    </lineage>
</organism>
<proteinExistence type="predicted"/>
<gene>
    <name evidence="2" type="primary">AVEN_153829_1</name>
    <name evidence="2" type="ORF">TNCV_1463351</name>
</gene>
<dbReference type="InterPro" id="IPR008042">
    <property type="entry name" value="Retrotrans_Pao"/>
</dbReference>
<sequence>MKSCFFKESEFGWIACGKLEERQINKQGQCFLVNNDSIQDTLKLFFDLEGLEIRDNPVLHERDQAIEIFKETVEFEKGRYIVQLPFRKSYNELSDNYPLAKQRFQNLWRRFGHDSELYQQYREIIRDYTEQGIIKEVKTEITDNKLKRPVYYLPHQAIRKDDRLTSKTRIVFDAGSHQNNELSLNYCLWPGINLNPNLLDILINFRLNAIAFCSDIKQAFLQICLADEHKYAVRFLWSDDEPCVHKRPKLQVYRFNRVNFGVSLSLFLLAAMIRHHIEKYKHEFPDTVELLDKNFYIYDLISGGNEFEEALQTSKNIMEAAGMDLRKWITNDANLMEQWKKENFNVHPVHETVSLGANGTKVLGLSWNTNEDYLTTDTKRLLEFVSLDKNTKRFILQAVGKIFGPLGLISPFTVRMKRLLQDLWKEEIQWDDPLPTHIEKEWNKWCEELPHLRNLKIPRVVLDSTLLEDDVELHSFCDASKKAYGAAIYLRTKSRSGISVKLVTSKSRVAPLNCVTLPRLELLGALVAARLASKGKKIVNIKRSCLQYHWTDSKIVLFWIKGNKTRWKQFVANRVNEITSLTDPYSWYHCAGKENPADFLSRGLNADCLVSNSRWWTGAEFLFDSEFPKNFQQVVPELDYLTEHEKETVVQEWKKLPEADRSEEIVLLNSDSSSILDELLELSNNYFKVINILSYILRFNYNCRNKSKPLTVAEFKESEIKLIKHAQRSLFDKKEIPSCISNLFPFVDGEGIVRVGGRLENASVPYLHKHPAILPKGSKLSKLYFNSLLTRLFHVGPQGLLNAVRQKIWPLSGRSIARKTVHQCVACFKSRPILSSQIMGLKFFVYSKDDSEYTKSQKNDSSEGLVYHTESCSCKCHTPGLALHTTVTRKCPSSPEDEQEKQGESKNRKEFPYGLRQWNWGYRDHIPYQPAHQQLHSQAHPHVMESTGDILVSSDQA</sequence>
<comment type="caution">
    <text evidence="2">The sequence shown here is derived from an EMBL/GenBank/DDBJ whole genome shotgun (WGS) entry which is preliminary data.</text>
</comment>
<dbReference type="GO" id="GO:0071897">
    <property type="term" value="P:DNA biosynthetic process"/>
    <property type="evidence" value="ECO:0007669"/>
    <property type="project" value="UniProtKB-ARBA"/>
</dbReference>
<dbReference type="EMBL" id="BMAU01021297">
    <property type="protein sequence ID" value="GFY10445.1"/>
    <property type="molecule type" value="Genomic_DNA"/>
</dbReference>
<dbReference type="Pfam" id="PF05380">
    <property type="entry name" value="Peptidase_A17"/>
    <property type="match status" value="1"/>
</dbReference>
<dbReference type="PANTHER" id="PTHR47331:SF1">
    <property type="entry name" value="GAG-LIKE PROTEIN"/>
    <property type="match status" value="1"/>
</dbReference>
<evidence type="ECO:0000313" key="3">
    <source>
        <dbReference type="Proteomes" id="UP000887159"/>
    </source>
</evidence>